<reference evidence="2 3" key="1">
    <citation type="submission" date="2024-01" db="EMBL/GenBank/DDBJ databases">
        <title>Comparative genomics of Cryptococcus and Kwoniella reveals pathogenesis evolution and contrasting modes of karyotype evolution via chromosome fusion or intercentromeric recombination.</title>
        <authorList>
            <person name="Coelho M.A."/>
            <person name="David-Palma M."/>
            <person name="Shea T."/>
            <person name="Bowers K."/>
            <person name="McGinley-Smith S."/>
            <person name="Mohammad A.W."/>
            <person name="Gnirke A."/>
            <person name="Yurkov A.M."/>
            <person name="Nowrousian M."/>
            <person name="Sun S."/>
            <person name="Cuomo C.A."/>
            <person name="Heitman J."/>
        </authorList>
    </citation>
    <scope>NUCLEOTIDE SEQUENCE [LARGE SCALE GENOMIC DNA]</scope>
    <source>
        <strain evidence="2">CBS 11374</strain>
    </source>
</reference>
<organism evidence="2 3">
    <name type="scientific">Kwoniella shivajii</name>
    <dbReference type="NCBI Taxonomy" id="564305"/>
    <lineage>
        <taxon>Eukaryota</taxon>
        <taxon>Fungi</taxon>
        <taxon>Dikarya</taxon>
        <taxon>Basidiomycota</taxon>
        <taxon>Agaricomycotina</taxon>
        <taxon>Tremellomycetes</taxon>
        <taxon>Tremellales</taxon>
        <taxon>Cryptococcaceae</taxon>
        <taxon>Kwoniella</taxon>
    </lineage>
</organism>
<gene>
    <name evidence="2" type="ORF">IL334_007168</name>
</gene>
<proteinExistence type="predicted"/>
<evidence type="ECO:0000313" key="3">
    <source>
        <dbReference type="Proteomes" id="UP001329825"/>
    </source>
</evidence>
<dbReference type="RefSeq" id="XP_062794913.1">
    <property type="nucleotide sequence ID" value="XM_062938862.1"/>
</dbReference>
<sequence length="487" mass="55498">MTRTKQSARKSSGGLAPRITTRDPHRKATCFLDLSDDTIRLIGEYVNGDFDIPLPSFGPHWMNFMSEIGGTASKNLTHLRATCRRIRGAVFLQNSHIVLKELPSTTSNQNIWIKEASKDFKNTISRALISFEPRKSKDPIVFWNEFTSTLGDMNLEELIIKSAPFCHHLDFWSDHDIDGADETTWYKPLGEFLHRPFGHIFDSLQSLSIETRCPQCVADLPLLFVPAARKLGHLRIDHEPLKPPLHDEEAAIWDPDEAFKAPFELWRTEHGKEMGLKTLHIHYVDPRSDLRSVEWSNVIGNAFSTFRQLEKFSITRTQGIFRHLVPGITLKVFNRGGGWNFEIDDGLSLALTSLDVFIYSLSAPPTLKSFDPVFRLRIGSGRPCISSPISGESGPEFFQKHELALALKARNQEMYEPNLMNAMKAVSWKMIDLIPSLEEGAFWEQGTDSTDCDWYRWTWKKSSNSDGLISIEIDQFPLLLSRDFVKC</sequence>
<name>A0ABZ1DA68_9TREE</name>
<protein>
    <recommendedName>
        <fullName evidence="4">F-box domain-containing protein</fullName>
    </recommendedName>
</protein>
<evidence type="ECO:0008006" key="4">
    <source>
        <dbReference type="Google" id="ProtNLM"/>
    </source>
</evidence>
<evidence type="ECO:0000313" key="2">
    <source>
        <dbReference type="EMBL" id="WRT70174.1"/>
    </source>
</evidence>
<dbReference type="GeneID" id="87959298"/>
<evidence type="ECO:0000256" key="1">
    <source>
        <dbReference type="SAM" id="MobiDB-lite"/>
    </source>
</evidence>
<dbReference type="Proteomes" id="UP001329825">
    <property type="component" value="Chromosome 10"/>
</dbReference>
<dbReference type="EMBL" id="CP141890">
    <property type="protein sequence ID" value="WRT70174.1"/>
    <property type="molecule type" value="Genomic_DNA"/>
</dbReference>
<accession>A0ABZ1DA68</accession>
<feature type="region of interest" description="Disordered" evidence="1">
    <location>
        <begin position="1"/>
        <end position="21"/>
    </location>
</feature>
<keyword evidence="3" id="KW-1185">Reference proteome</keyword>